<gene>
    <name evidence="7" type="ORF">A3H78_06235</name>
</gene>
<dbReference type="InterPro" id="IPR001046">
    <property type="entry name" value="NRAMP_fam"/>
</dbReference>
<proteinExistence type="predicted"/>
<dbReference type="GO" id="GO:0005886">
    <property type="term" value="C:plasma membrane"/>
    <property type="evidence" value="ECO:0007669"/>
    <property type="project" value="TreeGrafter"/>
</dbReference>
<feature type="transmembrane region" description="Helical" evidence="6">
    <location>
        <begin position="118"/>
        <end position="139"/>
    </location>
</feature>
<comment type="caution">
    <text evidence="7">The sequence shown here is derived from an EMBL/GenBank/DDBJ whole genome shotgun (WGS) entry which is preliminary data.</text>
</comment>
<feature type="transmembrane region" description="Helical" evidence="6">
    <location>
        <begin position="151"/>
        <end position="170"/>
    </location>
</feature>
<dbReference type="AlphaFoldDB" id="A0A1F7JC41"/>
<feature type="transmembrane region" description="Helical" evidence="6">
    <location>
        <begin position="12"/>
        <end position="29"/>
    </location>
</feature>
<evidence type="ECO:0000256" key="3">
    <source>
        <dbReference type="ARBA" id="ARBA00022692"/>
    </source>
</evidence>
<evidence type="ECO:0008006" key="9">
    <source>
        <dbReference type="Google" id="ProtNLM"/>
    </source>
</evidence>
<feature type="transmembrane region" description="Helical" evidence="6">
    <location>
        <begin position="329"/>
        <end position="348"/>
    </location>
</feature>
<dbReference type="GO" id="GO:0034755">
    <property type="term" value="P:iron ion transmembrane transport"/>
    <property type="evidence" value="ECO:0007669"/>
    <property type="project" value="TreeGrafter"/>
</dbReference>
<evidence type="ECO:0000313" key="7">
    <source>
        <dbReference type="EMBL" id="OGK53179.1"/>
    </source>
</evidence>
<keyword evidence="3 6" id="KW-0812">Transmembrane</keyword>
<organism evidence="7 8">
    <name type="scientific">Candidatus Roizmanbacteria bacterium RIFCSPLOWO2_02_FULL_36_11</name>
    <dbReference type="NCBI Taxonomy" id="1802071"/>
    <lineage>
        <taxon>Bacteria</taxon>
        <taxon>Candidatus Roizmaniibacteriota</taxon>
    </lineage>
</organism>
<dbReference type="EMBL" id="MGAV01000023">
    <property type="protein sequence ID" value="OGK53179.1"/>
    <property type="molecule type" value="Genomic_DNA"/>
</dbReference>
<dbReference type="GO" id="GO:0015086">
    <property type="term" value="F:cadmium ion transmembrane transporter activity"/>
    <property type="evidence" value="ECO:0007669"/>
    <property type="project" value="TreeGrafter"/>
</dbReference>
<evidence type="ECO:0000256" key="4">
    <source>
        <dbReference type="ARBA" id="ARBA00022989"/>
    </source>
</evidence>
<sequence>MIQLQQIITRRRMMVFFAVMGPGIIAAIADNDASGVATYSILGAKYGYSILFFLLIITVLLAITQEMGARLSIVTGQGLGDLIREEYGIKISILIFILLMVANLGTTIANYAGLVAGFSIFGLPIIPSLIITTILIGFFISKGNYKVNQRIFLTAGLLYVVYIFSAVLAKPNWNLATTSLFLPKNIPIKIDFVFGMMALLGTTVTPWGQFFISSFIRDKKITVNHLRYEKLEVFFGAFITNFFSFFMVVACAATLFMHKIQIKNAADAALAIMPFAGAFASHFFGIGLIIASFMGAVIVPLTTAYAFAEFFGVEGSLDKSFTESKQFHLIFFAQIVIAFIIVLIPRFSLFKIVLYTQSLNGALLPVIIYFLLRFCNDSERMGRYINNKLFNYLSVFFSVIIVIASLTIAVSGIFGIL</sequence>
<dbReference type="Pfam" id="PF01566">
    <property type="entry name" value="Nramp"/>
    <property type="match status" value="1"/>
</dbReference>
<evidence type="ECO:0000256" key="6">
    <source>
        <dbReference type="SAM" id="Phobius"/>
    </source>
</evidence>
<feature type="transmembrane region" description="Helical" evidence="6">
    <location>
        <begin position="190"/>
        <end position="212"/>
    </location>
</feature>
<evidence type="ECO:0000256" key="1">
    <source>
        <dbReference type="ARBA" id="ARBA00004141"/>
    </source>
</evidence>
<dbReference type="PANTHER" id="PTHR11706:SF33">
    <property type="entry name" value="NATURAL RESISTANCE-ASSOCIATED MACROPHAGE PROTEIN 2"/>
    <property type="match status" value="1"/>
</dbReference>
<name>A0A1F7JC41_9BACT</name>
<evidence type="ECO:0000256" key="5">
    <source>
        <dbReference type="ARBA" id="ARBA00023136"/>
    </source>
</evidence>
<accession>A0A1F7JC41</accession>
<reference evidence="7 8" key="1">
    <citation type="journal article" date="2016" name="Nat. Commun.">
        <title>Thousands of microbial genomes shed light on interconnected biogeochemical processes in an aquifer system.</title>
        <authorList>
            <person name="Anantharaman K."/>
            <person name="Brown C.T."/>
            <person name="Hug L.A."/>
            <person name="Sharon I."/>
            <person name="Castelle C.J."/>
            <person name="Probst A.J."/>
            <person name="Thomas B.C."/>
            <person name="Singh A."/>
            <person name="Wilkins M.J."/>
            <person name="Karaoz U."/>
            <person name="Brodie E.L."/>
            <person name="Williams K.H."/>
            <person name="Hubbard S.S."/>
            <person name="Banfield J.F."/>
        </authorList>
    </citation>
    <scope>NUCLEOTIDE SEQUENCE [LARGE SCALE GENOMIC DNA]</scope>
</reference>
<keyword evidence="4 6" id="KW-1133">Transmembrane helix</keyword>
<protein>
    <recommendedName>
        <fullName evidence="9">Mn transporter</fullName>
    </recommendedName>
</protein>
<feature type="transmembrane region" description="Helical" evidence="6">
    <location>
        <begin position="91"/>
        <end position="112"/>
    </location>
</feature>
<dbReference type="PANTHER" id="PTHR11706">
    <property type="entry name" value="SOLUTE CARRIER PROTEIN FAMILY 11 MEMBER"/>
    <property type="match status" value="1"/>
</dbReference>
<dbReference type="GO" id="GO:0005384">
    <property type="term" value="F:manganese ion transmembrane transporter activity"/>
    <property type="evidence" value="ECO:0007669"/>
    <property type="project" value="TreeGrafter"/>
</dbReference>
<feature type="transmembrane region" description="Helical" evidence="6">
    <location>
        <begin position="41"/>
        <end position="63"/>
    </location>
</feature>
<comment type="subcellular location">
    <subcellularLocation>
        <location evidence="1">Membrane</location>
        <topology evidence="1">Multi-pass membrane protein</topology>
    </subcellularLocation>
</comment>
<keyword evidence="5 6" id="KW-0472">Membrane</keyword>
<feature type="transmembrane region" description="Helical" evidence="6">
    <location>
        <begin position="233"/>
        <end position="257"/>
    </location>
</feature>
<keyword evidence="2" id="KW-0813">Transport</keyword>
<dbReference type="Proteomes" id="UP000177418">
    <property type="component" value="Unassembled WGS sequence"/>
</dbReference>
<evidence type="ECO:0000313" key="8">
    <source>
        <dbReference type="Proteomes" id="UP000177418"/>
    </source>
</evidence>
<feature type="transmembrane region" description="Helical" evidence="6">
    <location>
        <begin position="392"/>
        <end position="416"/>
    </location>
</feature>
<evidence type="ECO:0000256" key="2">
    <source>
        <dbReference type="ARBA" id="ARBA00022448"/>
    </source>
</evidence>
<feature type="transmembrane region" description="Helical" evidence="6">
    <location>
        <begin position="354"/>
        <end position="372"/>
    </location>
</feature>